<sequence length="355" mass="40532">MLNRCVGLREPICDSNGRWHRNKCTFLWARCMAAREGQRLSISDGQLCMKRSLIRGNENGTNFAASFMNSHASRHCHRQCSDDLIYEPVCATTFVTYSNRCLFQNAKCRDKRECKECMAFKCDQAEEENELDSNFLCDQAGQTKRKCEFEMLRCIYERKFGFNITPAYEGRCCPSEDTCLLDRKNAQPVCDSRNLYQCRTKKIAHLKVTLQNENGSCAITHSKIDQYFPEGMECDSGFECDSGYDPVCGTDGLTYINRCRIDKAKCYNKSLSVAYSGECCVFQCEKHYAPVCDNRNITHDNLCVFSVQNCLATRRGSEPLHVRTFTACREKKCDSLSCDLNNYEPVCASNGFLNI</sequence>
<dbReference type="OrthoDB" id="126772at2759"/>
<organism evidence="7">
    <name type="scientific">Thelazia callipaeda</name>
    <name type="common">Oriental eyeworm</name>
    <name type="synonym">Parasitic nematode</name>
    <dbReference type="NCBI Taxonomy" id="103827"/>
    <lineage>
        <taxon>Eukaryota</taxon>
        <taxon>Metazoa</taxon>
        <taxon>Ecdysozoa</taxon>
        <taxon>Nematoda</taxon>
        <taxon>Chromadorea</taxon>
        <taxon>Rhabditida</taxon>
        <taxon>Spirurina</taxon>
        <taxon>Spiruromorpha</taxon>
        <taxon>Thelazioidea</taxon>
        <taxon>Thelaziidae</taxon>
        <taxon>Thelazia</taxon>
    </lineage>
</organism>
<dbReference type="EMBL" id="UYYF01005486">
    <property type="protein sequence ID" value="VDN08576.1"/>
    <property type="molecule type" value="Genomic_DNA"/>
</dbReference>
<keyword evidence="3" id="KW-1015">Disulfide bond</keyword>
<feature type="domain" description="Kazal-like" evidence="4">
    <location>
        <begin position="280"/>
        <end position="330"/>
    </location>
</feature>
<dbReference type="InterPro" id="IPR036058">
    <property type="entry name" value="Kazal_dom_sf"/>
</dbReference>
<gene>
    <name evidence="5" type="ORF">TCLT_LOCUS10858</name>
</gene>
<keyword evidence="6" id="KW-1185">Reference proteome</keyword>
<name>A0A0N5DCF7_THECL</name>
<evidence type="ECO:0000313" key="5">
    <source>
        <dbReference type="EMBL" id="VDN08576.1"/>
    </source>
</evidence>
<dbReference type="GO" id="GO:0030154">
    <property type="term" value="P:cell differentiation"/>
    <property type="evidence" value="ECO:0007669"/>
    <property type="project" value="TreeGrafter"/>
</dbReference>
<feature type="domain" description="Kazal-like" evidence="4">
    <location>
        <begin position="70"/>
        <end position="119"/>
    </location>
</feature>
<evidence type="ECO:0000256" key="3">
    <source>
        <dbReference type="ARBA" id="ARBA00023157"/>
    </source>
</evidence>
<evidence type="ECO:0000259" key="4">
    <source>
        <dbReference type="PROSITE" id="PS51465"/>
    </source>
</evidence>
<dbReference type="InterPro" id="IPR002350">
    <property type="entry name" value="Kazal_dom"/>
</dbReference>
<dbReference type="OMA" id="CNPMCER"/>
<reference evidence="5 6" key="2">
    <citation type="submission" date="2018-11" db="EMBL/GenBank/DDBJ databases">
        <authorList>
            <consortium name="Pathogen Informatics"/>
        </authorList>
    </citation>
    <scope>NUCLEOTIDE SEQUENCE [LARGE SCALE GENOMIC DNA]</scope>
</reference>
<evidence type="ECO:0000313" key="7">
    <source>
        <dbReference type="WBParaSite" id="TCLT_0001087901-mRNA-1"/>
    </source>
</evidence>
<dbReference type="InterPro" id="IPR050653">
    <property type="entry name" value="Prot_Inhib_GrowthFact_Antg"/>
</dbReference>
<dbReference type="STRING" id="103827.A0A0N5DCF7"/>
<dbReference type="PANTHER" id="PTHR10913">
    <property type="entry name" value="FOLLISTATIN-RELATED"/>
    <property type="match status" value="1"/>
</dbReference>
<evidence type="ECO:0000313" key="6">
    <source>
        <dbReference type="Proteomes" id="UP000276776"/>
    </source>
</evidence>
<dbReference type="Gene3D" id="3.30.60.30">
    <property type="match status" value="3"/>
</dbReference>
<keyword evidence="2" id="KW-0722">Serine protease inhibitor</keyword>
<dbReference type="CDD" id="cd00104">
    <property type="entry name" value="KAZAL_FS"/>
    <property type="match status" value="2"/>
</dbReference>
<dbReference type="GO" id="GO:0005576">
    <property type="term" value="C:extracellular region"/>
    <property type="evidence" value="ECO:0007669"/>
    <property type="project" value="TreeGrafter"/>
</dbReference>
<dbReference type="Proteomes" id="UP000276776">
    <property type="component" value="Unassembled WGS sequence"/>
</dbReference>
<proteinExistence type="predicted"/>
<dbReference type="WBParaSite" id="TCLT_0001087901-mRNA-1">
    <property type="protein sequence ID" value="TCLT_0001087901-mRNA-1"/>
    <property type="gene ID" value="TCLT_0001087901"/>
</dbReference>
<reference evidence="7" key="1">
    <citation type="submission" date="2017-02" db="UniProtKB">
        <authorList>
            <consortium name="WormBaseParasite"/>
        </authorList>
    </citation>
    <scope>IDENTIFICATION</scope>
</reference>
<dbReference type="Pfam" id="PF07648">
    <property type="entry name" value="Kazal_2"/>
    <property type="match status" value="4"/>
</dbReference>
<evidence type="ECO:0000256" key="1">
    <source>
        <dbReference type="ARBA" id="ARBA00022690"/>
    </source>
</evidence>
<accession>A0A0N5DCF7</accession>
<dbReference type="PANTHER" id="PTHR10913:SF45">
    <property type="entry name" value="FOLLISTATIN, ISOFORM A-RELATED"/>
    <property type="match status" value="1"/>
</dbReference>
<protein>
    <submittedName>
        <fullName evidence="7">Kazal-like domain-containing protein</fullName>
    </submittedName>
</protein>
<dbReference type="AlphaFoldDB" id="A0A0N5DCF7"/>
<dbReference type="PROSITE" id="PS51465">
    <property type="entry name" value="KAZAL_2"/>
    <property type="match status" value="3"/>
</dbReference>
<dbReference type="SUPFAM" id="SSF100895">
    <property type="entry name" value="Kazal-type serine protease inhibitors"/>
    <property type="match status" value="4"/>
</dbReference>
<feature type="domain" description="Kazal-like" evidence="4">
    <location>
        <begin position="228"/>
        <end position="279"/>
    </location>
</feature>
<keyword evidence="1" id="KW-0646">Protease inhibitor</keyword>
<evidence type="ECO:0000256" key="2">
    <source>
        <dbReference type="ARBA" id="ARBA00022900"/>
    </source>
</evidence>
<dbReference type="SMART" id="SM00280">
    <property type="entry name" value="KAZAL"/>
    <property type="match status" value="4"/>
</dbReference>